<feature type="region of interest" description="Disordered" evidence="1">
    <location>
        <begin position="386"/>
        <end position="418"/>
    </location>
</feature>
<name>A0A1G4IH29_TRYEQ</name>
<protein>
    <submittedName>
        <fullName evidence="3">Uncharacterized protein</fullName>
    </submittedName>
</protein>
<evidence type="ECO:0000256" key="1">
    <source>
        <dbReference type="SAM" id="MobiDB-lite"/>
    </source>
</evidence>
<gene>
    <name evidence="3" type="ORF">TEOVI_000310100</name>
</gene>
<keyword evidence="2" id="KW-1133">Transmembrane helix</keyword>
<dbReference type="EMBL" id="CZPT02001654">
    <property type="protein sequence ID" value="SCU71520.1"/>
    <property type="molecule type" value="Genomic_DNA"/>
</dbReference>
<evidence type="ECO:0000313" key="4">
    <source>
        <dbReference type="Proteomes" id="UP000195570"/>
    </source>
</evidence>
<evidence type="ECO:0000313" key="3">
    <source>
        <dbReference type="EMBL" id="SCU71520.1"/>
    </source>
</evidence>
<keyword evidence="4" id="KW-1185">Reference proteome</keyword>
<organism evidence="3 4">
    <name type="scientific">Trypanosoma equiperdum</name>
    <dbReference type="NCBI Taxonomy" id="5694"/>
    <lineage>
        <taxon>Eukaryota</taxon>
        <taxon>Discoba</taxon>
        <taxon>Euglenozoa</taxon>
        <taxon>Kinetoplastea</taxon>
        <taxon>Metakinetoplastina</taxon>
        <taxon>Trypanosomatida</taxon>
        <taxon>Trypanosomatidae</taxon>
        <taxon>Trypanosoma</taxon>
    </lineage>
</organism>
<proteinExistence type="predicted"/>
<keyword evidence="2" id="KW-0472">Membrane</keyword>
<dbReference type="AlphaFoldDB" id="A0A1G4IH29"/>
<feature type="compositionally biased region" description="Basic and acidic residues" evidence="1">
    <location>
        <begin position="393"/>
        <end position="402"/>
    </location>
</feature>
<dbReference type="RefSeq" id="XP_067082169.1">
    <property type="nucleotide sequence ID" value="XM_067226068.1"/>
</dbReference>
<dbReference type="GeneID" id="92377041"/>
<comment type="caution">
    <text evidence="3">The sequence shown here is derived from an EMBL/GenBank/DDBJ whole genome shotgun (WGS) entry which is preliminary data.</text>
</comment>
<dbReference type="VEuPathDB" id="TriTrypDB:TEOVI_000310100"/>
<reference evidence="3" key="1">
    <citation type="submission" date="2016-09" db="EMBL/GenBank/DDBJ databases">
        <authorList>
            <person name="Hebert L."/>
            <person name="Moumen B."/>
        </authorList>
    </citation>
    <scope>NUCLEOTIDE SEQUENCE [LARGE SCALE GENOMIC DNA]</scope>
    <source>
        <strain evidence="3">OVI</strain>
    </source>
</reference>
<feature type="transmembrane region" description="Helical" evidence="2">
    <location>
        <begin position="574"/>
        <end position="594"/>
    </location>
</feature>
<evidence type="ECO:0000256" key="2">
    <source>
        <dbReference type="SAM" id="Phobius"/>
    </source>
</evidence>
<keyword evidence="2" id="KW-0812">Transmembrane</keyword>
<dbReference type="Proteomes" id="UP000195570">
    <property type="component" value="Unassembled WGS sequence"/>
</dbReference>
<sequence>MEEVQPLNVRIVREAGDRRKVKLFLHNTSGTEREGYPVMFSIRCCEPDFYIPVGIETTDGILLSGECRGVLLQLRDPKKRAQSWGMEREGKFVKCGVINEQQMRVSCGPNVRASVEAVSRFGNGSLDALHSFRDSDSSFLTTGNRYDFGVESSGGVVRGSPLQRSSVKSWNAVVPSVLPSDGGSAKHLRLSASEESHTPGSLEDELVHSSVRSSRSPLCTDSSRCSSSLFVHYTRLGGEKRSIAAAKEWLEAQQSKYNRWLEKVHRLQGKDTAGVNSPPTTVASAPAPATPHFSALCEPVRWVKRPQKAPANLKLSAFWRKPFSKGSAKLLKVGKESNLCIRVSCELDDPNRSATDIKHSGGPLSDGLLRLNTAPSHIGFLRREQPPVTGEVQRYEHSEDVRSSNGNRRKIPEDTTDRSPTALFRLERHENQVATGRIPFGKLDPPARGDVDVGCSASTRSDFAATLNGKQSLHAEPHVVHKEVTNCPTPNGSASPLDDRADKPSMSEKLHLMRWDKTMSILRNLSAPQMGAAICEFVKRCSPHLESLGTVTLNTVVRGLHSVGNTIEGSINTLHVVVLSVLFVATICLLFAIIRGDSYSNELDIAMSEIG</sequence>
<accession>A0A1G4IH29</accession>